<reference evidence="2 3" key="1">
    <citation type="submission" date="2023-08" db="EMBL/GenBank/DDBJ databases">
        <title>Rhodoferax potami sp. nov. and Rhodoferax mekongensis sp. nov., isolated from the Mekong River in Thailand.</title>
        <authorList>
            <person name="Kitikhun S."/>
            <person name="Charoenyingcharoen P."/>
            <person name="Siriarchawattana P."/>
            <person name="Likhitrattanapisal S."/>
            <person name="Nilsakha T."/>
            <person name="Chanpet A."/>
            <person name="Rattanawaree P."/>
            <person name="Ingsriswang S."/>
        </authorList>
    </citation>
    <scope>NUCLEOTIDE SEQUENCE [LARGE SCALE GENOMIC DNA]</scope>
    <source>
        <strain evidence="2 3">TBRC 17307</strain>
    </source>
</reference>
<keyword evidence="1" id="KW-1133">Transmembrane helix</keyword>
<evidence type="ECO:0000256" key="1">
    <source>
        <dbReference type="SAM" id="Phobius"/>
    </source>
</evidence>
<accession>A0ABZ0AXN8</accession>
<evidence type="ECO:0008006" key="4">
    <source>
        <dbReference type="Google" id="ProtNLM"/>
    </source>
</evidence>
<feature type="transmembrane region" description="Helical" evidence="1">
    <location>
        <begin position="213"/>
        <end position="237"/>
    </location>
</feature>
<dbReference type="InterPro" id="IPR029045">
    <property type="entry name" value="ClpP/crotonase-like_dom_sf"/>
</dbReference>
<proteinExistence type="predicted"/>
<dbReference type="SUPFAM" id="SSF52096">
    <property type="entry name" value="ClpP/crotonase"/>
    <property type="match status" value="1"/>
</dbReference>
<gene>
    <name evidence="2" type="ORF">RAN89_13625</name>
</gene>
<evidence type="ECO:0000313" key="2">
    <source>
        <dbReference type="EMBL" id="WNO03946.1"/>
    </source>
</evidence>
<feature type="transmembrane region" description="Helical" evidence="1">
    <location>
        <begin position="249"/>
        <end position="271"/>
    </location>
</feature>
<keyword evidence="1" id="KW-0812">Transmembrane</keyword>
<dbReference type="Proteomes" id="UP001302257">
    <property type="component" value="Chromosome"/>
</dbReference>
<feature type="transmembrane region" description="Helical" evidence="1">
    <location>
        <begin position="283"/>
        <end position="302"/>
    </location>
</feature>
<keyword evidence="3" id="KW-1185">Reference proteome</keyword>
<organism evidence="2 3">
    <name type="scientific">Rhodoferax mekongensis</name>
    <dbReference type="NCBI Taxonomy" id="3068341"/>
    <lineage>
        <taxon>Bacteria</taxon>
        <taxon>Pseudomonadati</taxon>
        <taxon>Pseudomonadota</taxon>
        <taxon>Betaproteobacteria</taxon>
        <taxon>Burkholderiales</taxon>
        <taxon>Comamonadaceae</taxon>
        <taxon>Rhodoferax</taxon>
    </lineage>
</organism>
<dbReference type="RefSeq" id="WP_313866817.1">
    <property type="nucleotide sequence ID" value="NZ_CP132507.1"/>
</dbReference>
<keyword evidence="1" id="KW-0472">Membrane</keyword>
<sequence length="490" mass="55773">MKGPSTGFMSLKNLDDFHVWPIKHRHWSFEIVEDEAHEVWISTRDLRSFYARLPKDDVLKTSYQRTSLYAKDVKTFYLSERTMRLELAKSKAYSEHTDVLKFLDWFDRNVSQVAAKKRSNKKLDHSNAQRDEGARQLHVGPMPAALAPSHLDASTLPMELGERWRMDQDPNMPQKVFRPEAMPVRTTWGSWSKEKAELCWQYLTSFFRGERNLFLTFGFCLLLAILPGRIEAILLPYSLDWTREYGRVIWSLAVMMPIALIAAIGIAIALTRSARASFKKPGGVLWGGTFYLLSIGLAPVTFTNFWDQSVMENWWGMVTGTLKPAEVYADPHLGRVVVRGEFTLGSADALQFVLDRNPKLTLVEIESPGGIVIEGLRMAQMIVDRRMDTVSMEGCYSACTLLLAGGVDRYLGPDVEVGFHRSGTRYGPVSRGWTATDYKMAEFWQSRGVSTVFIHKALKPSIREIWTPIHGEMYGAGYATLRWSERKSGY</sequence>
<dbReference type="Gene3D" id="3.90.226.10">
    <property type="entry name" value="2-enoyl-CoA Hydratase, Chain A, domain 1"/>
    <property type="match status" value="1"/>
</dbReference>
<evidence type="ECO:0000313" key="3">
    <source>
        <dbReference type="Proteomes" id="UP001302257"/>
    </source>
</evidence>
<dbReference type="EMBL" id="CP132507">
    <property type="protein sequence ID" value="WNO03946.1"/>
    <property type="molecule type" value="Genomic_DNA"/>
</dbReference>
<protein>
    <recommendedName>
        <fullName evidence="4">Transmembrane protein</fullName>
    </recommendedName>
</protein>
<name>A0ABZ0AXN8_9BURK</name>